<keyword evidence="2" id="KW-1185">Reference proteome</keyword>
<sequence length="44" mass="4906">MDTNNTTLPNVPLIDRQQFAESVAVTLDVINHQIQRGLSVQKTV</sequence>
<evidence type="ECO:0000313" key="2">
    <source>
        <dbReference type="Proteomes" id="UP000198623"/>
    </source>
</evidence>
<dbReference type="AlphaFoldDB" id="A0A1I2T5A5"/>
<dbReference type="RefSeq" id="WP_269750508.1">
    <property type="nucleotide sequence ID" value="NZ_FOOU01000009.1"/>
</dbReference>
<evidence type="ECO:0000313" key="1">
    <source>
        <dbReference type="EMBL" id="SFG60152.1"/>
    </source>
</evidence>
<protein>
    <submittedName>
        <fullName evidence="1">Uncharacterized protein</fullName>
    </submittedName>
</protein>
<gene>
    <name evidence="1" type="ORF">SAMN05216175_10994</name>
</gene>
<reference evidence="2" key="1">
    <citation type="submission" date="2016-10" db="EMBL/GenBank/DDBJ databases">
        <authorList>
            <person name="Varghese N."/>
            <person name="Submissions S."/>
        </authorList>
    </citation>
    <scope>NUCLEOTIDE SEQUENCE [LARGE SCALE GENOMIC DNA]</scope>
    <source>
        <strain evidence="2">CGMCC 1.10971</strain>
    </source>
</reference>
<dbReference type="EMBL" id="FOOU01000009">
    <property type="protein sequence ID" value="SFG60152.1"/>
    <property type="molecule type" value="Genomic_DNA"/>
</dbReference>
<name>A0A1I2T5A5_9GAMM</name>
<accession>A0A1I2T5A5</accession>
<proteinExistence type="predicted"/>
<dbReference type="Proteomes" id="UP000198623">
    <property type="component" value="Unassembled WGS sequence"/>
</dbReference>
<organism evidence="1 2">
    <name type="scientific">Neptunomonas qingdaonensis</name>
    <dbReference type="NCBI Taxonomy" id="1045558"/>
    <lineage>
        <taxon>Bacteria</taxon>
        <taxon>Pseudomonadati</taxon>
        <taxon>Pseudomonadota</taxon>
        <taxon>Gammaproteobacteria</taxon>
        <taxon>Oceanospirillales</taxon>
        <taxon>Oceanospirillaceae</taxon>
        <taxon>Neptunomonas</taxon>
    </lineage>
</organism>